<dbReference type="SMART" id="SM00475">
    <property type="entry name" value="53EXOc"/>
    <property type="match status" value="1"/>
</dbReference>
<dbReference type="RefSeq" id="WP_098470205.1">
    <property type="nucleotide sequence ID" value="NZ_PDJD01000001.1"/>
</dbReference>
<dbReference type="InterPro" id="IPR020046">
    <property type="entry name" value="5-3_exonucl_a-hlix_arch_N"/>
</dbReference>
<dbReference type="InterPro" id="IPR036279">
    <property type="entry name" value="5-3_exonuclease_C_sf"/>
</dbReference>
<dbReference type="InterPro" id="IPR038969">
    <property type="entry name" value="FEN"/>
</dbReference>
<dbReference type="Pfam" id="PF01367">
    <property type="entry name" value="5_3_exonuc"/>
    <property type="match status" value="1"/>
</dbReference>
<comment type="function">
    <text evidence="5">5'-3' exonuclease acting preferentially on double-stranded DNA.</text>
</comment>
<evidence type="ECO:0000256" key="5">
    <source>
        <dbReference type="ARBA" id="ARBA00049957"/>
    </source>
</evidence>
<protein>
    <recommendedName>
        <fullName evidence="6">5'-3' exonuclease</fullName>
    </recommendedName>
</protein>
<dbReference type="GO" id="GO:0033567">
    <property type="term" value="P:DNA replication, Okazaki fragment processing"/>
    <property type="evidence" value="ECO:0007669"/>
    <property type="project" value="InterPro"/>
</dbReference>
<dbReference type="SUPFAM" id="SSF88723">
    <property type="entry name" value="PIN domain-like"/>
    <property type="match status" value="1"/>
</dbReference>
<dbReference type="InterPro" id="IPR020045">
    <property type="entry name" value="DNA_polI_H3TH"/>
</dbReference>
<dbReference type="GO" id="GO:0008409">
    <property type="term" value="F:5'-3' exonuclease activity"/>
    <property type="evidence" value="ECO:0007669"/>
    <property type="project" value="InterPro"/>
</dbReference>
<dbReference type="Gene3D" id="1.10.150.20">
    <property type="entry name" value="5' to 3' exonuclease, C-terminal subdomain"/>
    <property type="match status" value="1"/>
</dbReference>
<evidence type="ECO:0000256" key="1">
    <source>
        <dbReference type="ARBA" id="ARBA00022722"/>
    </source>
</evidence>
<dbReference type="InterPro" id="IPR029060">
    <property type="entry name" value="PIN-like_dom_sf"/>
</dbReference>
<evidence type="ECO:0000313" key="9">
    <source>
        <dbReference type="Proteomes" id="UP000224915"/>
    </source>
</evidence>
<name>A0A2A9CXE7_9MICO</name>
<evidence type="ECO:0000256" key="3">
    <source>
        <dbReference type="ARBA" id="ARBA00022839"/>
    </source>
</evidence>
<dbReference type="Gene3D" id="3.40.50.1010">
    <property type="entry name" value="5'-nuclease"/>
    <property type="match status" value="1"/>
</dbReference>
<dbReference type="SMART" id="SM00279">
    <property type="entry name" value="HhH2"/>
    <property type="match status" value="1"/>
</dbReference>
<dbReference type="CDD" id="cd09859">
    <property type="entry name" value="PIN_53EXO"/>
    <property type="match status" value="1"/>
</dbReference>
<keyword evidence="3 8" id="KW-0269">Exonuclease</keyword>
<keyword evidence="1" id="KW-0540">Nuclease</keyword>
<dbReference type="InterPro" id="IPR002421">
    <property type="entry name" value="5-3_exonuclease"/>
</dbReference>
<comment type="caution">
    <text evidence="8">The sequence shown here is derived from an EMBL/GenBank/DDBJ whole genome shotgun (WGS) entry which is preliminary data.</text>
</comment>
<evidence type="ECO:0000256" key="2">
    <source>
        <dbReference type="ARBA" id="ARBA00022801"/>
    </source>
</evidence>
<proteinExistence type="predicted"/>
<accession>A0A2A9CXE7</accession>
<evidence type="ECO:0000256" key="6">
    <source>
        <dbReference type="ARBA" id="ARBA00050026"/>
    </source>
</evidence>
<dbReference type="GO" id="GO:0003677">
    <property type="term" value="F:DNA binding"/>
    <property type="evidence" value="ECO:0007669"/>
    <property type="project" value="UniProtKB-KW"/>
</dbReference>
<reference evidence="8 9" key="1">
    <citation type="submission" date="2017-10" db="EMBL/GenBank/DDBJ databases">
        <title>Sequencing the genomes of 1000 actinobacteria strains.</title>
        <authorList>
            <person name="Klenk H.-P."/>
        </authorList>
    </citation>
    <scope>NUCLEOTIDE SEQUENCE [LARGE SCALE GENOMIC DNA]</scope>
    <source>
        <strain evidence="8 9">DSM 21801</strain>
    </source>
</reference>
<gene>
    <name evidence="8" type="ORF">ATL40_0365</name>
</gene>
<evidence type="ECO:0000259" key="7">
    <source>
        <dbReference type="SMART" id="SM00475"/>
    </source>
</evidence>
<keyword evidence="9" id="KW-1185">Reference proteome</keyword>
<dbReference type="AlphaFoldDB" id="A0A2A9CXE7"/>
<dbReference type="EMBL" id="PDJD01000001">
    <property type="protein sequence ID" value="PFG18821.1"/>
    <property type="molecule type" value="Genomic_DNA"/>
</dbReference>
<dbReference type="CDD" id="cd09898">
    <property type="entry name" value="H3TH_53EXO"/>
    <property type="match status" value="1"/>
</dbReference>
<dbReference type="PANTHER" id="PTHR42646:SF2">
    <property type="entry name" value="5'-3' EXONUCLEASE FAMILY PROTEIN"/>
    <property type="match status" value="1"/>
</dbReference>
<keyword evidence="2" id="KW-0378">Hydrolase</keyword>
<dbReference type="PANTHER" id="PTHR42646">
    <property type="entry name" value="FLAP ENDONUCLEASE XNI"/>
    <property type="match status" value="1"/>
</dbReference>
<feature type="domain" description="5'-3' exonuclease" evidence="7">
    <location>
        <begin position="5"/>
        <end position="286"/>
    </location>
</feature>
<dbReference type="InterPro" id="IPR008918">
    <property type="entry name" value="HhH2"/>
</dbReference>
<sequence>MSTPGSLLLLDSASMYFRAFYGVKGEVTSPRGEPVGAIRGFLDAVATLISSRRPDRVVACWDEDWRPAFRVEAISTYKAHRVAEGEGTEPGAAEEVPDALSAQVPVIVDLLAAVGIARVGAAGCEADDVIGTLATRAVAAGSREVEIVTGDRDLFQLVADPAPVTPVRVLYTGRGMRNLETVTTARLADKYGVADGAAYAAMATLRGDPSDGLPGVPGVGEKTAAGLLARYGTLEAVMEAARGEDAAMSPSVRAKLLGAQEYLAAAPRVVGVLRDADLPAHEDALPAVPADPDRLAALAERWGVGSAVARLTAAMAAATGSREGSAGSALNPREG</sequence>
<dbReference type="Pfam" id="PF02739">
    <property type="entry name" value="5_3_exonuc_N"/>
    <property type="match status" value="1"/>
</dbReference>
<keyword evidence="4" id="KW-0238">DNA-binding</keyword>
<evidence type="ECO:0000313" key="8">
    <source>
        <dbReference type="EMBL" id="PFG18821.1"/>
    </source>
</evidence>
<dbReference type="SUPFAM" id="SSF47807">
    <property type="entry name" value="5' to 3' exonuclease, C-terminal subdomain"/>
    <property type="match status" value="1"/>
</dbReference>
<evidence type="ECO:0000256" key="4">
    <source>
        <dbReference type="ARBA" id="ARBA00023125"/>
    </source>
</evidence>
<dbReference type="Proteomes" id="UP000224915">
    <property type="component" value="Unassembled WGS sequence"/>
</dbReference>
<organism evidence="8 9">
    <name type="scientific">Serinibacter salmoneus</name>
    <dbReference type="NCBI Taxonomy" id="556530"/>
    <lineage>
        <taxon>Bacteria</taxon>
        <taxon>Bacillati</taxon>
        <taxon>Actinomycetota</taxon>
        <taxon>Actinomycetes</taxon>
        <taxon>Micrococcales</taxon>
        <taxon>Beutenbergiaceae</taxon>
        <taxon>Serinibacter</taxon>
    </lineage>
</organism>
<dbReference type="OrthoDB" id="9806424at2"/>
<dbReference type="GO" id="GO:0017108">
    <property type="term" value="F:5'-flap endonuclease activity"/>
    <property type="evidence" value="ECO:0007669"/>
    <property type="project" value="InterPro"/>
</dbReference>